<evidence type="ECO:0000256" key="1">
    <source>
        <dbReference type="SAM" id="MobiDB-lite"/>
    </source>
</evidence>
<proteinExistence type="predicted"/>
<feature type="region of interest" description="Disordered" evidence="1">
    <location>
        <begin position="90"/>
        <end position="118"/>
    </location>
</feature>
<keyword evidence="3" id="KW-1185">Reference proteome</keyword>
<feature type="compositionally biased region" description="Polar residues" evidence="1">
    <location>
        <begin position="1"/>
        <end position="16"/>
    </location>
</feature>
<sequence>MTLTTIDSPAPQVSSRTAEDHVRPAPSVSIRRTTAMEPSSGLVESYVATGIRLPSARMLALSSSTPTMSPTVIKFQINVGSALRPVNWTTRPSQVDVRPPCSRTPPNRQGSEERGTALRSFGWTPRAAFRIVAAPRELENVGTKIRLSVSTF</sequence>
<dbReference type="Proteomes" id="UP000193218">
    <property type="component" value="Unassembled WGS sequence"/>
</dbReference>
<dbReference type="EMBL" id="NBSH01000008">
    <property type="protein sequence ID" value="ORX36204.1"/>
    <property type="molecule type" value="Genomic_DNA"/>
</dbReference>
<name>A0A1Y1UFC2_9TREE</name>
<dbReference type="GeneID" id="33554708"/>
<gene>
    <name evidence="2" type="ORF">BD324DRAFT_480415</name>
</gene>
<organism evidence="2 3">
    <name type="scientific">Kockovaella imperatae</name>
    <dbReference type="NCBI Taxonomy" id="4999"/>
    <lineage>
        <taxon>Eukaryota</taxon>
        <taxon>Fungi</taxon>
        <taxon>Dikarya</taxon>
        <taxon>Basidiomycota</taxon>
        <taxon>Agaricomycotina</taxon>
        <taxon>Tremellomycetes</taxon>
        <taxon>Tremellales</taxon>
        <taxon>Cuniculitremaceae</taxon>
        <taxon>Kockovaella</taxon>
    </lineage>
</organism>
<dbReference type="RefSeq" id="XP_021870305.1">
    <property type="nucleotide sequence ID" value="XM_022012900.1"/>
</dbReference>
<feature type="region of interest" description="Disordered" evidence="1">
    <location>
        <begin position="1"/>
        <end position="27"/>
    </location>
</feature>
<evidence type="ECO:0000313" key="3">
    <source>
        <dbReference type="Proteomes" id="UP000193218"/>
    </source>
</evidence>
<evidence type="ECO:0000313" key="2">
    <source>
        <dbReference type="EMBL" id="ORX36204.1"/>
    </source>
</evidence>
<protein>
    <submittedName>
        <fullName evidence="2">Uncharacterized protein</fullName>
    </submittedName>
</protein>
<dbReference type="InParanoid" id="A0A1Y1UFC2"/>
<comment type="caution">
    <text evidence="2">The sequence shown here is derived from an EMBL/GenBank/DDBJ whole genome shotgun (WGS) entry which is preliminary data.</text>
</comment>
<accession>A0A1Y1UFC2</accession>
<dbReference type="AlphaFoldDB" id="A0A1Y1UFC2"/>
<reference evidence="2 3" key="1">
    <citation type="submission" date="2017-03" db="EMBL/GenBank/DDBJ databases">
        <title>Widespread Adenine N6-methylation of Active Genes in Fungi.</title>
        <authorList>
            <consortium name="DOE Joint Genome Institute"/>
            <person name="Mondo S.J."/>
            <person name="Dannebaum R.O."/>
            <person name="Kuo R.C."/>
            <person name="Louie K.B."/>
            <person name="Bewick A.J."/>
            <person name="Labutti K."/>
            <person name="Haridas S."/>
            <person name="Kuo A."/>
            <person name="Salamov A."/>
            <person name="Ahrendt S.R."/>
            <person name="Lau R."/>
            <person name="Bowen B.P."/>
            <person name="Lipzen A."/>
            <person name="Sullivan W."/>
            <person name="Andreopoulos W.B."/>
            <person name="Clum A."/>
            <person name="Lindquist E."/>
            <person name="Daum C."/>
            <person name="Northen T.R."/>
            <person name="Ramamoorthy G."/>
            <person name="Schmitz R.J."/>
            <person name="Gryganskyi A."/>
            <person name="Culley D."/>
            <person name="Magnuson J."/>
            <person name="James T.Y."/>
            <person name="O'Malley M.A."/>
            <person name="Stajich J.E."/>
            <person name="Spatafora J.W."/>
            <person name="Visel A."/>
            <person name="Grigoriev I.V."/>
        </authorList>
    </citation>
    <scope>NUCLEOTIDE SEQUENCE [LARGE SCALE GENOMIC DNA]</scope>
    <source>
        <strain evidence="2 3">NRRL Y-17943</strain>
    </source>
</reference>